<organism evidence="1">
    <name type="scientific">marine sediment metagenome</name>
    <dbReference type="NCBI Taxonomy" id="412755"/>
    <lineage>
        <taxon>unclassified sequences</taxon>
        <taxon>metagenomes</taxon>
        <taxon>ecological metagenomes</taxon>
    </lineage>
</organism>
<dbReference type="EMBL" id="LAZR01047412">
    <property type="protein sequence ID" value="KKK94283.1"/>
    <property type="molecule type" value="Genomic_DNA"/>
</dbReference>
<protein>
    <submittedName>
        <fullName evidence="1">Uncharacterized protein</fullName>
    </submittedName>
</protein>
<comment type="caution">
    <text evidence="1">The sequence shown here is derived from an EMBL/GenBank/DDBJ whole genome shotgun (WGS) entry which is preliminary data.</text>
</comment>
<reference evidence="1" key="1">
    <citation type="journal article" date="2015" name="Nature">
        <title>Complex archaea that bridge the gap between prokaryotes and eukaryotes.</title>
        <authorList>
            <person name="Spang A."/>
            <person name="Saw J.H."/>
            <person name="Jorgensen S.L."/>
            <person name="Zaremba-Niedzwiedzka K."/>
            <person name="Martijn J."/>
            <person name="Lind A.E."/>
            <person name="van Eijk R."/>
            <person name="Schleper C."/>
            <person name="Guy L."/>
            <person name="Ettema T.J."/>
        </authorList>
    </citation>
    <scope>NUCLEOTIDE SEQUENCE</scope>
</reference>
<name>A0A0F8ZKC0_9ZZZZ</name>
<sequence length="67" mass="7843">MEELRKGKVKKIKVTEKGLSITMETEVRMSHDFLRMRHRVLGEAMESIKEEMRKIGEIAKTAKIKLD</sequence>
<gene>
    <name evidence="1" type="ORF">LCGC14_2684410</name>
</gene>
<accession>A0A0F8ZKC0</accession>
<proteinExistence type="predicted"/>
<dbReference type="AlphaFoldDB" id="A0A0F8ZKC0"/>
<evidence type="ECO:0000313" key="1">
    <source>
        <dbReference type="EMBL" id="KKK94283.1"/>
    </source>
</evidence>